<keyword evidence="1" id="KW-0175">Coiled coil</keyword>
<feature type="non-terminal residue" evidence="3">
    <location>
        <position position="1"/>
    </location>
</feature>
<protein>
    <submittedName>
        <fullName evidence="3">Uncharacterized protein</fullName>
    </submittedName>
</protein>
<gene>
    <name evidence="3" type="ORF">TPC1_13690</name>
</gene>
<dbReference type="EMBL" id="GDID01002750">
    <property type="protein sequence ID" value="JAP93856.1"/>
    <property type="molecule type" value="Transcribed_RNA"/>
</dbReference>
<reference evidence="3" key="1">
    <citation type="submission" date="2015-07" db="EMBL/GenBank/DDBJ databases">
        <title>Adaptation to a free-living lifestyle via gene acquisitions in the diplomonad Trepomonas sp. PC1.</title>
        <authorList>
            <person name="Xu F."/>
            <person name="Jerlstrom-Hultqvist J."/>
            <person name="Kolisko M."/>
            <person name="Simpson A.G.B."/>
            <person name="Roger A.J."/>
            <person name="Svard S.G."/>
            <person name="Andersson J.O."/>
        </authorList>
    </citation>
    <scope>NUCLEOTIDE SEQUENCE</scope>
    <source>
        <strain evidence="3">PC1</strain>
    </source>
</reference>
<feature type="region of interest" description="Disordered" evidence="2">
    <location>
        <begin position="244"/>
        <end position="264"/>
    </location>
</feature>
<feature type="compositionally biased region" description="Low complexity" evidence="2">
    <location>
        <begin position="253"/>
        <end position="264"/>
    </location>
</feature>
<accession>A0A146KEC6</accession>
<evidence type="ECO:0000256" key="2">
    <source>
        <dbReference type="SAM" id="MobiDB-lite"/>
    </source>
</evidence>
<evidence type="ECO:0000256" key="1">
    <source>
        <dbReference type="SAM" id="Coils"/>
    </source>
</evidence>
<sequence length="1013" mass="118193">KSLKQIKKKEPEVATTKPKDKVLLLQIASNSKSMQTEKAEEIDQQNAEQQKQIESFQLQIEDLKKQLATVNKTQPKEEIKYKTVEIQKKDFGSQFDADMTDTAAQTMLTSLESAKKVQIETFERYCQTNDVEFIKKIVSQKSFQLKTEKSKFLIDRPIVNGSRSFDESPQLNYIAVETQDMHCQTINEIQEKQMQTEYEFEKFQGPLISSFFGKDVKSNWKPQEEQNRLSMISERSSIFQSQKKIEQKVSNDSTESTTSRVSVSKPQLFNRVPTSDKIQQTNPELRYFKSSAEKETQYDKIGFMTVRTQTDNNVLQQYKDQEKFKKLCSEQKDEISMLTQQIEFLKAGKEMTTFTNEKEMQTDLIKLSSTRKRDKNTSLQKPEFDEFSMLGLPSMRPIQIQVKNQSSLTNLVDKTVDTARKDMGEISLGLSSDEIDIKSLEIKKEPDLTTVQEAIEAKEDEVDYNENEGNFGVEIDQGKVIDRLNIRPQVKAQKQVLKISQPLPAINQKQEAMLNSMLLKKVQTQVVIQAQQKMNFGEPITIEYDKPKKEIGYKFENNKFISPFAKALEFRDRKKQLKGLKVQMKKVKERTKDYDICDHLMQSNSDSVIFLPLVSQQFPKLISQTELTTIQETQLFLKPVIKPTTISSQQTPLQQVIYTKTVQTGPIGYFEVIPEFYHIFELFKFILIQKDGKTFVKATADSQLNHFAWTLRTLRSFFFETRGYKIDQMDEALAIYIRKKYPTQLLQQKFLCTFYVSIMYNARFDGVAVKEQVGDNQLVNEQVQRHKQELKLFLYLFMANNPYLINQYMSLREIFQLDSKNPATQTFDEILDLYPAPENFFQLISIPKRFLQPIHAFFQHYTAIKHEAVYFMLNLLNQIKLKQLSYLIYIFNQTDKSEFQITQVIQKFCLFLTNDQIQSLIKEKGEVNIKSFINICQEVLEFQPKSDSILISAEQKYKWCEHLIQQMIQQNVKFDAQQIEKLKADCQFLLMQKKGVIASLKLGELWEVLVKLK</sequence>
<name>A0A146KEC6_9EUKA</name>
<evidence type="ECO:0000313" key="3">
    <source>
        <dbReference type="EMBL" id="JAP93856.1"/>
    </source>
</evidence>
<feature type="coiled-coil region" evidence="1">
    <location>
        <begin position="32"/>
        <end position="73"/>
    </location>
</feature>
<dbReference type="AlphaFoldDB" id="A0A146KEC6"/>
<proteinExistence type="predicted"/>
<organism evidence="3">
    <name type="scientific">Trepomonas sp. PC1</name>
    <dbReference type="NCBI Taxonomy" id="1076344"/>
    <lineage>
        <taxon>Eukaryota</taxon>
        <taxon>Metamonada</taxon>
        <taxon>Diplomonadida</taxon>
        <taxon>Hexamitidae</taxon>
        <taxon>Hexamitinae</taxon>
        <taxon>Trepomonas</taxon>
    </lineage>
</organism>